<keyword evidence="4" id="KW-0808">Transferase</keyword>
<evidence type="ECO:0000256" key="2">
    <source>
        <dbReference type="ARBA" id="ARBA00012438"/>
    </source>
</evidence>
<dbReference type="SUPFAM" id="SSF47384">
    <property type="entry name" value="Homodimeric domain of signal transducing histidine kinase"/>
    <property type="match status" value="1"/>
</dbReference>
<dbReference type="PANTHER" id="PTHR42878:SF15">
    <property type="entry name" value="BACTERIOPHYTOCHROME"/>
    <property type="match status" value="1"/>
</dbReference>
<evidence type="ECO:0000256" key="7">
    <source>
        <dbReference type="SAM" id="Coils"/>
    </source>
</evidence>
<evidence type="ECO:0000313" key="11">
    <source>
        <dbReference type="Proteomes" id="UP000811899"/>
    </source>
</evidence>
<evidence type="ECO:0000259" key="9">
    <source>
        <dbReference type="PROSITE" id="PS50110"/>
    </source>
</evidence>
<keyword evidence="3 6" id="KW-0597">Phosphoprotein</keyword>
<dbReference type="Pfam" id="PF00512">
    <property type="entry name" value="HisKA"/>
    <property type="match status" value="1"/>
</dbReference>
<gene>
    <name evidence="10" type="ORF">KI809_13485</name>
</gene>
<dbReference type="PANTHER" id="PTHR42878">
    <property type="entry name" value="TWO-COMPONENT HISTIDINE KINASE"/>
    <property type="match status" value="1"/>
</dbReference>
<proteinExistence type="predicted"/>
<accession>A0AAW4L303</accession>
<dbReference type="Proteomes" id="UP000811899">
    <property type="component" value="Unassembled WGS sequence"/>
</dbReference>
<dbReference type="FunFam" id="3.30.565.10:FF:000006">
    <property type="entry name" value="Sensor histidine kinase WalK"/>
    <property type="match status" value="1"/>
</dbReference>
<dbReference type="Gene3D" id="3.30.565.10">
    <property type="entry name" value="Histidine kinase-like ATPase, C-terminal domain"/>
    <property type="match status" value="1"/>
</dbReference>
<protein>
    <recommendedName>
        <fullName evidence="2">histidine kinase</fullName>
        <ecNumber evidence="2">2.7.13.3</ecNumber>
    </recommendedName>
</protein>
<dbReference type="Gene3D" id="3.40.50.2300">
    <property type="match status" value="1"/>
</dbReference>
<sequence>MAEQLIQGKPLVLIVDDRPENLAALDGLLGDLGIETVRAFSGNEALRLTLKQDFSLVLLDVQMPEMDGFETAELMRSNPKTRHLPIIFVTAGLKELQYQFKGYDAGAVDYLAKPIEPAILRSKVKVFRDLYQQRMELELHRQHLQELVDQRTAQLRKAAQELEQRVIERTDELQQVNRQLETFAYSVSHDLRAPLRHIDAFSQILMDDYADRLDEEARGVLQRIVAGCNSMGRLIDAILTLSRTARQPLNKISVNMERLARETFTQLKELYEEKDIELSISDYPECQADPILIRQVLENLIGNAMKYSSKAEAPRIELGSSRNNGGTIYYVRDNGVGFDMKYSEKLFAVFQRLHDPKEFEGTGVGLAIAQNIIQRHGGKIWAEAEPGKGATFYFLL</sequence>
<dbReference type="InterPro" id="IPR004358">
    <property type="entry name" value="Sig_transdc_His_kin-like_C"/>
</dbReference>
<dbReference type="SMART" id="SM00388">
    <property type="entry name" value="HisKA"/>
    <property type="match status" value="1"/>
</dbReference>
<dbReference type="SUPFAM" id="SSF55874">
    <property type="entry name" value="ATPase domain of HSP90 chaperone/DNA topoisomerase II/histidine kinase"/>
    <property type="match status" value="1"/>
</dbReference>
<dbReference type="GO" id="GO:0000155">
    <property type="term" value="F:phosphorelay sensor kinase activity"/>
    <property type="evidence" value="ECO:0007669"/>
    <property type="project" value="InterPro"/>
</dbReference>
<dbReference type="EMBL" id="JAHCVJ010000005">
    <property type="protein sequence ID" value="MBT0665313.1"/>
    <property type="molecule type" value="Genomic_DNA"/>
</dbReference>
<feature type="domain" description="Histidine kinase" evidence="8">
    <location>
        <begin position="186"/>
        <end position="396"/>
    </location>
</feature>
<dbReference type="SMART" id="SM00387">
    <property type="entry name" value="HATPase_c"/>
    <property type="match status" value="1"/>
</dbReference>
<evidence type="ECO:0000256" key="6">
    <source>
        <dbReference type="PROSITE-ProRule" id="PRU00169"/>
    </source>
</evidence>
<dbReference type="InterPro" id="IPR036890">
    <property type="entry name" value="HATPase_C_sf"/>
</dbReference>
<dbReference type="EC" id="2.7.13.3" evidence="2"/>
<name>A0AAW4L303_9BACT</name>
<keyword evidence="5" id="KW-0418">Kinase</keyword>
<dbReference type="InterPro" id="IPR011006">
    <property type="entry name" value="CheY-like_superfamily"/>
</dbReference>
<evidence type="ECO:0000256" key="3">
    <source>
        <dbReference type="ARBA" id="ARBA00022553"/>
    </source>
</evidence>
<dbReference type="CDD" id="cd00082">
    <property type="entry name" value="HisKA"/>
    <property type="match status" value="1"/>
</dbReference>
<dbReference type="RefSeq" id="WP_214172084.1">
    <property type="nucleotide sequence ID" value="NZ_JAHCVJ010000005.1"/>
</dbReference>
<feature type="coiled-coil region" evidence="7">
    <location>
        <begin position="141"/>
        <end position="179"/>
    </location>
</feature>
<keyword evidence="7" id="KW-0175">Coiled coil</keyword>
<dbReference type="SUPFAM" id="SSF52172">
    <property type="entry name" value="CheY-like"/>
    <property type="match status" value="1"/>
</dbReference>
<dbReference type="InterPro" id="IPR003594">
    <property type="entry name" value="HATPase_dom"/>
</dbReference>
<dbReference type="Pfam" id="PF02518">
    <property type="entry name" value="HATPase_c"/>
    <property type="match status" value="1"/>
</dbReference>
<dbReference type="GO" id="GO:0030295">
    <property type="term" value="F:protein kinase activator activity"/>
    <property type="evidence" value="ECO:0007669"/>
    <property type="project" value="TreeGrafter"/>
</dbReference>
<dbReference type="PRINTS" id="PR00344">
    <property type="entry name" value="BCTRLSENSOR"/>
</dbReference>
<dbReference type="InterPro" id="IPR050351">
    <property type="entry name" value="BphY/WalK/GraS-like"/>
</dbReference>
<feature type="modified residue" description="4-aspartylphosphate" evidence="6">
    <location>
        <position position="60"/>
    </location>
</feature>
<dbReference type="InterPro" id="IPR001789">
    <property type="entry name" value="Sig_transdc_resp-reg_receiver"/>
</dbReference>
<evidence type="ECO:0000256" key="5">
    <source>
        <dbReference type="ARBA" id="ARBA00022777"/>
    </source>
</evidence>
<evidence type="ECO:0000259" key="8">
    <source>
        <dbReference type="PROSITE" id="PS50109"/>
    </source>
</evidence>
<dbReference type="GO" id="GO:0007234">
    <property type="term" value="P:osmosensory signaling via phosphorelay pathway"/>
    <property type="evidence" value="ECO:0007669"/>
    <property type="project" value="TreeGrafter"/>
</dbReference>
<dbReference type="Gene3D" id="1.10.287.130">
    <property type="match status" value="1"/>
</dbReference>
<dbReference type="FunFam" id="1.10.287.130:FF:000070">
    <property type="entry name" value="Histidine kinase sensor protein"/>
    <property type="match status" value="1"/>
</dbReference>
<reference evidence="10 11" key="1">
    <citation type="submission" date="2021-05" db="EMBL/GenBank/DDBJ databases">
        <title>The draft genome of Geobacter pelophilus DSM 12255.</title>
        <authorList>
            <person name="Xu Z."/>
            <person name="Masuda Y."/>
            <person name="Itoh H."/>
            <person name="Senoo K."/>
        </authorList>
    </citation>
    <scope>NUCLEOTIDE SEQUENCE [LARGE SCALE GENOMIC DNA]</scope>
    <source>
        <strain evidence="10 11">DSM 12255</strain>
    </source>
</reference>
<dbReference type="GO" id="GO:0000156">
    <property type="term" value="F:phosphorelay response regulator activity"/>
    <property type="evidence" value="ECO:0007669"/>
    <property type="project" value="TreeGrafter"/>
</dbReference>
<dbReference type="Pfam" id="PF00072">
    <property type="entry name" value="Response_reg"/>
    <property type="match status" value="1"/>
</dbReference>
<evidence type="ECO:0000313" key="10">
    <source>
        <dbReference type="EMBL" id="MBT0665313.1"/>
    </source>
</evidence>
<organism evidence="10 11">
    <name type="scientific">Geoanaerobacter pelophilus</name>
    <dbReference type="NCBI Taxonomy" id="60036"/>
    <lineage>
        <taxon>Bacteria</taxon>
        <taxon>Pseudomonadati</taxon>
        <taxon>Thermodesulfobacteriota</taxon>
        <taxon>Desulfuromonadia</taxon>
        <taxon>Geobacterales</taxon>
        <taxon>Geobacteraceae</taxon>
        <taxon>Geoanaerobacter</taxon>
    </lineage>
</organism>
<evidence type="ECO:0000256" key="4">
    <source>
        <dbReference type="ARBA" id="ARBA00022679"/>
    </source>
</evidence>
<dbReference type="InterPro" id="IPR036097">
    <property type="entry name" value="HisK_dim/P_sf"/>
</dbReference>
<dbReference type="PROSITE" id="PS50109">
    <property type="entry name" value="HIS_KIN"/>
    <property type="match status" value="1"/>
</dbReference>
<comment type="catalytic activity">
    <reaction evidence="1">
        <text>ATP + protein L-histidine = ADP + protein N-phospho-L-histidine.</text>
        <dbReference type="EC" id="2.7.13.3"/>
    </reaction>
</comment>
<dbReference type="AlphaFoldDB" id="A0AAW4L303"/>
<dbReference type="InterPro" id="IPR003661">
    <property type="entry name" value="HisK_dim/P_dom"/>
</dbReference>
<dbReference type="SMART" id="SM00448">
    <property type="entry name" value="REC"/>
    <property type="match status" value="1"/>
</dbReference>
<keyword evidence="11" id="KW-1185">Reference proteome</keyword>
<evidence type="ECO:0000256" key="1">
    <source>
        <dbReference type="ARBA" id="ARBA00000085"/>
    </source>
</evidence>
<comment type="caution">
    <text evidence="10">The sequence shown here is derived from an EMBL/GenBank/DDBJ whole genome shotgun (WGS) entry which is preliminary data.</text>
</comment>
<dbReference type="PROSITE" id="PS50110">
    <property type="entry name" value="RESPONSE_REGULATORY"/>
    <property type="match status" value="1"/>
</dbReference>
<feature type="domain" description="Response regulatory" evidence="9">
    <location>
        <begin position="11"/>
        <end position="128"/>
    </location>
</feature>
<dbReference type="InterPro" id="IPR005467">
    <property type="entry name" value="His_kinase_dom"/>
</dbReference>